<keyword evidence="7" id="KW-0573">Peptidoglycan synthesis</keyword>
<evidence type="ECO:0000256" key="3">
    <source>
        <dbReference type="ARBA" id="ARBA00022679"/>
    </source>
</evidence>
<name>A0A1F4UNV9_UNCKA</name>
<keyword evidence="5 7" id="KW-1133">Transmembrane helix</keyword>
<feature type="transmembrane region" description="Helical" evidence="7">
    <location>
        <begin position="315"/>
        <end position="337"/>
    </location>
</feature>
<feature type="transmembrane region" description="Helical" evidence="7">
    <location>
        <begin position="246"/>
        <end position="265"/>
    </location>
</feature>
<feature type="transmembrane region" description="Helical" evidence="7">
    <location>
        <begin position="164"/>
        <end position="181"/>
    </location>
</feature>
<dbReference type="InterPro" id="IPR018480">
    <property type="entry name" value="PNAcMuramoyl-5peptid_Trfase_CS"/>
</dbReference>
<evidence type="ECO:0000313" key="10">
    <source>
        <dbReference type="Proteomes" id="UP000178615"/>
    </source>
</evidence>
<dbReference type="GO" id="GO:0071555">
    <property type="term" value="P:cell wall organization"/>
    <property type="evidence" value="ECO:0007669"/>
    <property type="project" value="UniProtKB-KW"/>
</dbReference>
<evidence type="ECO:0000256" key="7">
    <source>
        <dbReference type="HAMAP-Rule" id="MF_00038"/>
    </source>
</evidence>
<organism evidence="9 10">
    <name type="scientific">candidate division WWE3 bacterium RBG_19FT_COMBO_34_6</name>
    <dbReference type="NCBI Taxonomy" id="1802612"/>
    <lineage>
        <taxon>Bacteria</taxon>
        <taxon>Katanobacteria</taxon>
    </lineage>
</organism>
<dbReference type="InterPro" id="IPR003524">
    <property type="entry name" value="PNAcMuramoyl-5peptid_Trfase"/>
</dbReference>
<keyword evidence="7" id="KW-0961">Cell wall biogenesis/degradation</keyword>
<evidence type="ECO:0000256" key="5">
    <source>
        <dbReference type="ARBA" id="ARBA00022989"/>
    </source>
</evidence>
<keyword evidence="7 8" id="KW-0479">Metal-binding</keyword>
<comment type="pathway">
    <text evidence="7">Cell wall biogenesis; peptidoglycan biosynthesis.</text>
</comment>
<evidence type="ECO:0000256" key="6">
    <source>
        <dbReference type="ARBA" id="ARBA00023136"/>
    </source>
</evidence>
<keyword evidence="7" id="KW-0131">Cell cycle</keyword>
<feature type="transmembrane region" description="Helical" evidence="7">
    <location>
        <begin position="65"/>
        <end position="86"/>
    </location>
</feature>
<keyword evidence="7" id="KW-1003">Cell membrane</keyword>
<gene>
    <name evidence="7" type="primary">mraY</name>
    <name evidence="9" type="ORF">A2V49_04190</name>
</gene>
<dbReference type="GO" id="GO:0051992">
    <property type="term" value="F:UDP-N-acetylmuramoyl-L-alanyl-D-glutamyl-meso-2,6-diaminopimelyl-D-alanyl-D-alanine:undecaprenyl-phosphate transferase activity"/>
    <property type="evidence" value="ECO:0007669"/>
    <property type="project" value="RHEA"/>
</dbReference>
<keyword evidence="7" id="KW-0132">Cell division</keyword>
<evidence type="ECO:0000256" key="1">
    <source>
        <dbReference type="ARBA" id="ARBA00004141"/>
    </source>
</evidence>
<keyword evidence="7" id="KW-0133">Cell shape</keyword>
<comment type="function">
    <text evidence="7">Catalyzes the initial step of the lipid cycle reactions in the biosynthesis of the cell wall peptidoglycan: transfers peptidoglycan precursor phospho-MurNAc-pentapeptide from UDP-MurNAc-pentapeptide onto the lipid carrier undecaprenyl phosphate, yielding undecaprenyl-pyrophosphoryl-MurNAc-pentapeptide, known as lipid I.</text>
</comment>
<dbReference type="InterPro" id="IPR000715">
    <property type="entry name" value="Glycosyl_transferase_4"/>
</dbReference>
<keyword evidence="6 7" id="KW-0472">Membrane</keyword>
<dbReference type="GO" id="GO:0051301">
    <property type="term" value="P:cell division"/>
    <property type="evidence" value="ECO:0007669"/>
    <property type="project" value="UniProtKB-KW"/>
</dbReference>
<accession>A0A1F4UNV9</accession>
<dbReference type="GO" id="GO:0046872">
    <property type="term" value="F:metal ion binding"/>
    <property type="evidence" value="ECO:0007669"/>
    <property type="project" value="UniProtKB-KW"/>
</dbReference>
<reference evidence="9 10" key="1">
    <citation type="journal article" date="2016" name="Nat. Commun.">
        <title>Thousands of microbial genomes shed light on interconnected biogeochemical processes in an aquifer system.</title>
        <authorList>
            <person name="Anantharaman K."/>
            <person name="Brown C.T."/>
            <person name="Hug L.A."/>
            <person name="Sharon I."/>
            <person name="Castelle C.J."/>
            <person name="Probst A.J."/>
            <person name="Thomas B.C."/>
            <person name="Singh A."/>
            <person name="Wilkins M.J."/>
            <person name="Karaoz U."/>
            <person name="Brodie E.L."/>
            <person name="Williams K.H."/>
            <person name="Hubbard S.S."/>
            <person name="Banfield J.F."/>
        </authorList>
    </citation>
    <scope>NUCLEOTIDE SEQUENCE [LARGE SCALE GENOMIC DNA]</scope>
</reference>
<comment type="catalytic activity">
    <reaction evidence="7">
        <text>UDP-N-acetyl-alpha-D-muramoyl-L-alanyl-gamma-D-glutamyl-meso-2,6-diaminopimeloyl-D-alanyl-D-alanine + di-trans,octa-cis-undecaprenyl phosphate = di-trans,octa-cis-undecaprenyl diphospho-N-acetyl-alpha-D-muramoyl-L-alanyl-D-glutamyl-meso-2,6-diaminopimeloyl-D-alanyl-D-alanine + UMP</text>
        <dbReference type="Rhea" id="RHEA:28386"/>
        <dbReference type="ChEBI" id="CHEBI:57865"/>
        <dbReference type="ChEBI" id="CHEBI:60392"/>
        <dbReference type="ChEBI" id="CHEBI:61386"/>
        <dbReference type="ChEBI" id="CHEBI:61387"/>
        <dbReference type="EC" id="2.7.8.13"/>
    </reaction>
</comment>
<dbReference type="GO" id="GO:0005886">
    <property type="term" value="C:plasma membrane"/>
    <property type="evidence" value="ECO:0007669"/>
    <property type="project" value="UniProtKB-SubCell"/>
</dbReference>
<dbReference type="PANTHER" id="PTHR22926:SF5">
    <property type="entry name" value="PHOSPHO-N-ACETYLMURAMOYL-PENTAPEPTIDE-TRANSFERASE HOMOLOG"/>
    <property type="match status" value="1"/>
</dbReference>
<dbReference type="PANTHER" id="PTHR22926">
    <property type="entry name" value="PHOSPHO-N-ACETYLMURAMOYL-PENTAPEPTIDE-TRANSFERASE"/>
    <property type="match status" value="1"/>
</dbReference>
<keyword evidence="7 8" id="KW-0460">Magnesium</keyword>
<dbReference type="Proteomes" id="UP000178615">
    <property type="component" value="Unassembled WGS sequence"/>
</dbReference>
<sequence>MLNYFLLASIVCITTFAFFIPFINFLYKIKMQDPIRAQNRIDRFGHTVEVFDSIKAMKVGTPTGGGVLIVMVTGFIFLLLYLLNIYNISSEKFTLIISTFLFFGILGFFDDVKKVFKIKGLALRVRHKLLLQLAGALFISYYAISNKLFFVNIPFSDLRLDSGILLYILSISSLVFISNAFNILDGIDGLSSGSLLITIVALIFFVFGSTGDAGDLTFLFVLFGASLAYLYFNINPARIFMGDTGALAFGAIIGLMFLTTGAFFLLPIAGFIYIIDALSSLLQWASMILRNGKRIFKIAPLHHHFEAIGWESTKVVFRFWVIHVFMTLLAMGLFWLVD</sequence>
<evidence type="ECO:0000313" key="9">
    <source>
        <dbReference type="EMBL" id="OGC45883.1"/>
    </source>
</evidence>
<feature type="transmembrane region" description="Helical" evidence="7">
    <location>
        <begin position="92"/>
        <end position="109"/>
    </location>
</feature>
<evidence type="ECO:0000256" key="2">
    <source>
        <dbReference type="ARBA" id="ARBA00005583"/>
    </source>
</evidence>
<feature type="transmembrane region" description="Helical" evidence="7">
    <location>
        <begin position="129"/>
        <end position="144"/>
    </location>
</feature>
<dbReference type="GO" id="GO:0009252">
    <property type="term" value="P:peptidoglycan biosynthetic process"/>
    <property type="evidence" value="ECO:0007669"/>
    <property type="project" value="UniProtKB-UniRule"/>
</dbReference>
<dbReference type="HAMAP" id="MF_00038">
    <property type="entry name" value="MraY"/>
    <property type="match status" value="1"/>
</dbReference>
<dbReference type="GO" id="GO:0008963">
    <property type="term" value="F:phospho-N-acetylmuramoyl-pentapeptide-transferase activity"/>
    <property type="evidence" value="ECO:0007669"/>
    <property type="project" value="UniProtKB-UniRule"/>
</dbReference>
<proteinExistence type="inferred from homology"/>
<keyword evidence="4 7" id="KW-0812">Transmembrane</keyword>
<feature type="transmembrane region" description="Helical" evidence="7">
    <location>
        <begin position="6"/>
        <end position="27"/>
    </location>
</feature>
<comment type="caution">
    <text evidence="9">The sequence shown here is derived from an EMBL/GenBank/DDBJ whole genome shotgun (WGS) entry which is preliminary data.</text>
</comment>
<keyword evidence="3 7" id="KW-0808">Transferase</keyword>
<comment type="cofactor">
    <cofactor evidence="7 8">
        <name>Mg(2+)</name>
        <dbReference type="ChEBI" id="CHEBI:18420"/>
    </cofactor>
</comment>
<comment type="subcellular location">
    <subcellularLocation>
        <location evidence="7">Cell membrane</location>
        <topology evidence="7">Multi-pass membrane protein</topology>
    </subcellularLocation>
    <subcellularLocation>
        <location evidence="1">Membrane</location>
        <topology evidence="1">Multi-pass membrane protein</topology>
    </subcellularLocation>
</comment>
<dbReference type="EC" id="2.7.8.13" evidence="7"/>
<evidence type="ECO:0000256" key="8">
    <source>
        <dbReference type="PIRSR" id="PIRSR600715-1"/>
    </source>
</evidence>
<dbReference type="PROSITE" id="PS01347">
    <property type="entry name" value="MRAY_1"/>
    <property type="match status" value="1"/>
</dbReference>
<protein>
    <recommendedName>
        <fullName evidence="7">Phospho-N-acetylmuramoyl-pentapeptide-transferase</fullName>
        <ecNumber evidence="7">2.7.8.13</ecNumber>
    </recommendedName>
    <alternativeName>
        <fullName evidence="7">UDP-MurNAc-pentapeptide phosphotransferase</fullName>
    </alternativeName>
</protein>
<dbReference type="Pfam" id="PF00953">
    <property type="entry name" value="Glycos_transf_4"/>
    <property type="match status" value="1"/>
</dbReference>
<evidence type="ECO:0000256" key="4">
    <source>
        <dbReference type="ARBA" id="ARBA00022692"/>
    </source>
</evidence>
<feature type="transmembrane region" description="Helical" evidence="7">
    <location>
        <begin position="216"/>
        <end position="234"/>
    </location>
</feature>
<dbReference type="EMBL" id="MEUV01000020">
    <property type="protein sequence ID" value="OGC45883.1"/>
    <property type="molecule type" value="Genomic_DNA"/>
</dbReference>
<dbReference type="UniPathway" id="UPA00219"/>
<dbReference type="AlphaFoldDB" id="A0A1F4UNV9"/>
<feature type="binding site" evidence="8">
    <location>
        <position position="243"/>
    </location>
    <ligand>
        <name>Mg(2+)</name>
        <dbReference type="ChEBI" id="CHEBI:18420"/>
    </ligand>
</feature>
<dbReference type="GO" id="GO:0008360">
    <property type="term" value="P:regulation of cell shape"/>
    <property type="evidence" value="ECO:0007669"/>
    <property type="project" value="UniProtKB-KW"/>
</dbReference>
<feature type="transmembrane region" description="Helical" evidence="7">
    <location>
        <begin position="193"/>
        <end position="210"/>
    </location>
</feature>
<comment type="similarity">
    <text evidence="2 7">Belongs to the glycosyltransferase 4 family. MraY subfamily.</text>
</comment>
<feature type="binding site" evidence="8">
    <location>
        <position position="182"/>
    </location>
    <ligand>
        <name>Mg(2+)</name>
        <dbReference type="ChEBI" id="CHEBI:18420"/>
    </ligand>
</feature>